<accession>A0ABQ6HSV6</accession>
<dbReference type="EMBL" id="BSUJ01000001">
    <property type="protein sequence ID" value="GMA21077.1"/>
    <property type="molecule type" value="Genomic_DNA"/>
</dbReference>
<dbReference type="InterPro" id="IPR007235">
    <property type="entry name" value="Glyco_trans_28_C"/>
</dbReference>
<sequence length="339" mass="36699">MIGYYAHHHGSGHSRRAESLATELHDDVVILSSLPGPDTGTQRLLLPRDDDVAPGRDPRATGSLHWAPLDSAGYSERMAMIAAWVREARPRVVVVDVSVEVTALVRLLGVPVCSVVMPGDRTDAPHQLGMSLSTRLLAFWPEELCVPAWLEPHSDRTDFVGVVSSYERRASAQPSTGQPPDSVRAPAESQGSATPRRKVLLVMGAGGTEVTQDDIDNARRSTPGWEWKTVGGDGVWVEDLWPELLAADVVVTHAGQNAIADVAAAHRPAVVLPQSRPHDEQHATADVLERRGIATVRRSWPTDWGAVLEEAAAREDRWDLLRADGATARAARAIEAVGR</sequence>
<dbReference type="Gene3D" id="3.40.50.2000">
    <property type="entry name" value="Glycogen Phosphorylase B"/>
    <property type="match status" value="1"/>
</dbReference>
<comment type="caution">
    <text evidence="3">The sequence shown here is derived from an EMBL/GenBank/DDBJ whole genome shotgun (WGS) entry which is preliminary data.</text>
</comment>
<organism evidence="3 4">
    <name type="scientific">Arsenicicoccus piscis</name>
    <dbReference type="NCBI Taxonomy" id="673954"/>
    <lineage>
        <taxon>Bacteria</taxon>
        <taxon>Bacillati</taxon>
        <taxon>Actinomycetota</taxon>
        <taxon>Actinomycetes</taxon>
        <taxon>Micrococcales</taxon>
        <taxon>Intrasporangiaceae</taxon>
        <taxon>Arsenicicoccus</taxon>
    </lineage>
</organism>
<name>A0ABQ6HSV6_9MICO</name>
<feature type="domain" description="Glycosyl transferase family 28 C-terminal" evidence="2">
    <location>
        <begin position="244"/>
        <end position="296"/>
    </location>
</feature>
<dbReference type="PANTHER" id="PTHR21015">
    <property type="entry name" value="UDP-N-ACETYLGLUCOSAMINE--N-ACETYLMURAMYL-(PENTAPEPTIDE) PYROPHOSPHORYL-UNDECAPRENOL N-ACETYLGLUCOSAMINE TRANSFERASE 1"/>
    <property type="match status" value="1"/>
</dbReference>
<evidence type="ECO:0000256" key="1">
    <source>
        <dbReference type="SAM" id="MobiDB-lite"/>
    </source>
</evidence>
<feature type="region of interest" description="Disordered" evidence="1">
    <location>
        <begin position="170"/>
        <end position="197"/>
    </location>
</feature>
<dbReference type="SUPFAM" id="SSF53756">
    <property type="entry name" value="UDP-Glycosyltransferase/glycogen phosphorylase"/>
    <property type="match status" value="2"/>
</dbReference>
<dbReference type="Proteomes" id="UP001157109">
    <property type="component" value="Unassembled WGS sequence"/>
</dbReference>
<dbReference type="Pfam" id="PF04101">
    <property type="entry name" value="Glyco_tran_28_C"/>
    <property type="match status" value="1"/>
</dbReference>
<dbReference type="PANTHER" id="PTHR21015:SF22">
    <property type="entry name" value="GLYCOSYLTRANSFERASE"/>
    <property type="match status" value="1"/>
</dbReference>
<proteinExistence type="predicted"/>
<keyword evidence="4" id="KW-1185">Reference proteome</keyword>
<evidence type="ECO:0000259" key="2">
    <source>
        <dbReference type="Pfam" id="PF04101"/>
    </source>
</evidence>
<evidence type="ECO:0000313" key="3">
    <source>
        <dbReference type="EMBL" id="GMA21077.1"/>
    </source>
</evidence>
<protein>
    <recommendedName>
        <fullName evidence="2">Glycosyl transferase family 28 C-terminal domain-containing protein</fullName>
    </recommendedName>
</protein>
<evidence type="ECO:0000313" key="4">
    <source>
        <dbReference type="Proteomes" id="UP001157109"/>
    </source>
</evidence>
<gene>
    <name evidence="3" type="ORF">GCM10025862_30980</name>
</gene>
<reference evidence="4" key="1">
    <citation type="journal article" date="2019" name="Int. J. Syst. Evol. Microbiol.">
        <title>The Global Catalogue of Microorganisms (GCM) 10K type strain sequencing project: providing services to taxonomists for standard genome sequencing and annotation.</title>
        <authorList>
            <consortium name="The Broad Institute Genomics Platform"/>
            <consortium name="The Broad Institute Genome Sequencing Center for Infectious Disease"/>
            <person name="Wu L."/>
            <person name="Ma J."/>
        </authorList>
    </citation>
    <scope>NUCLEOTIDE SEQUENCE [LARGE SCALE GENOMIC DNA]</scope>
    <source>
        <strain evidence="4">NBRC 105830</strain>
    </source>
</reference>
<dbReference type="RefSeq" id="WP_241441390.1">
    <property type="nucleotide sequence ID" value="NZ_BSUJ01000001.1"/>
</dbReference>